<name>A0A1G9I8Q0_9BACT</name>
<organism evidence="1 2">
    <name type="scientific">Geoalkalibacter ferrihydriticus</name>
    <dbReference type="NCBI Taxonomy" id="392333"/>
    <lineage>
        <taxon>Bacteria</taxon>
        <taxon>Pseudomonadati</taxon>
        <taxon>Thermodesulfobacteriota</taxon>
        <taxon>Desulfuromonadia</taxon>
        <taxon>Desulfuromonadales</taxon>
        <taxon>Geoalkalibacteraceae</taxon>
        <taxon>Geoalkalibacter</taxon>
    </lineage>
</organism>
<gene>
    <name evidence="1" type="ORF">SAMN05660860_00049</name>
</gene>
<evidence type="ECO:0000313" key="1">
    <source>
        <dbReference type="EMBL" id="SDL21183.1"/>
    </source>
</evidence>
<proteinExistence type="predicted"/>
<dbReference type="EMBL" id="FNGU01000001">
    <property type="protein sequence ID" value="SDL21183.1"/>
    <property type="molecule type" value="Genomic_DNA"/>
</dbReference>
<protein>
    <submittedName>
        <fullName evidence="1">Uncharacterized protein</fullName>
    </submittedName>
</protein>
<accession>A0A1G9I8Q0</accession>
<sequence length="81" mass="9300">MWHEVGLENEKRGQRGWEAVAAPMNKRGLQGRRVDCRLAAIPPAKDGSTTRSEHTKKKYVCQINCYENKKRAICLRPAPFF</sequence>
<dbReference type="AlphaFoldDB" id="A0A1G9I8Q0"/>
<dbReference type="Proteomes" id="UP000182146">
    <property type="component" value="Unassembled WGS sequence"/>
</dbReference>
<evidence type="ECO:0000313" key="2">
    <source>
        <dbReference type="Proteomes" id="UP000182146"/>
    </source>
</evidence>
<reference evidence="1 2" key="1">
    <citation type="submission" date="2016-10" db="EMBL/GenBank/DDBJ databases">
        <authorList>
            <person name="de Groot N.N."/>
        </authorList>
    </citation>
    <scope>NUCLEOTIDE SEQUENCE [LARGE SCALE GENOMIC DNA]</scope>
    <source>
        <strain evidence="1 2">DSM 17813</strain>
    </source>
</reference>